<dbReference type="Proteomes" id="UP000199598">
    <property type="component" value="Unassembled WGS sequence"/>
</dbReference>
<evidence type="ECO:0000313" key="3">
    <source>
        <dbReference type="Proteomes" id="UP000199598"/>
    </source>
</evidence>
<organism evidence="2 3">
    <name type="scientific">Pseudovibrio ascidiaceicola</name>
    <dbReference type="NCBI Taxonomy" id="285279"/>
    <lineage>
        <taxon>Bacteria</taxon>
        <taxon>Pseudomonadati</taxon>
        <taxon>Pseudomonadota</taxon>
        <taxon>Alphaproteobacteria</taxon>
        <taxon>Hyphomicrobiales</taxon>
        <taxon>Stappiaceae</taxon>
        <taxon>Pseudovibrio</taxon>
    </lineage>
</organism>
<keyword evidence="3" id="KW-1185">Reference proteome</keyword>
<protein>
    <submittedName>
        <fullName evidence="2">Uncharacterized protein</fullName>
    </submittedName>
</protein>
<comment type="caution">
    <text evidence="2">The sequence shown here is derived from an EMBL/GenBank/DDBJ whole genome shotgun (WGS) entry which is preliminary data.</text>
</comment>
<accession>A0A1I4CV91</accession>
<proteinExistence type="predicted"/>
<dbReference type="RefSeq" id="WP_063296967.1">
    <property type="nucleotide sequence ID" value="NZ_FOSK01000010.1"/>
</dbReference>
<sequence length="110" mass="12056">MSKRVILGGLAMLTASASVADAGFNQSRAEKFAKKNEEHIICYYLYGVSNQSNKQDIARGVITAMAYAKGMKKQEAIYALGYGSGKISAILEADPDHREDLIKEYSKDCK</sequence>
<keyword evidence="1" id="KW-0732">Signal</keyword>
<feature type="signal peptide" evidence="1">
    <location>
        <begin position="1"/>
        <end position="22"/>
    </location>
</feature>
<name>A0A1I4CV91_9HYPH</name>
<gene>
    <name evidence="2" type="ORF">SAMN04488518_11060</name>
</gene>
<dbReference type="EMBL" id="FOSK01000010">
    <property type="protein sequence ID" value="SFK85198.1"/>
    <property type="molecule type" value="Genomic_DNA"/>
</dbReference>
<evidence type="ECO:0000313" key="2">
    <source>
        <dbReference type="EMBL" id="SFK85198.1"/>
    </source>
</evidence>
<feature type="chain" id="PRO_5045782080" evidence="1">
    <location>
        <begin position="23"/>
        <end position="110"/>
    </location>
</feature>
<reference evidence="2 3" key="1">
    <citation type="submission" date="2016-10" db="EMBL/GenBank/DDBJ databases">
        <authorList>
            <person name="Varghese N."/>
            <person name="Submissions S."/>
        </authorList>
    </citation>
    <scope>NUCLEOTIDE SEQUENCE [LARGE SCALE GENOMIC DNA]</scope>
    <source>
        <strain evidence="2 3">DSM 16392</strain>
    </source>
</reference>
<evidence type="ECO:0000256" key="1">
    <source>
        <dbReference type="SAM" id="SignalP"/>
    </source>
</evidence>